<dbReference type="Gene3D" id="3.40.50.2300">
    <property type="match status" value="1"/>
</dbReference>
<dbReference type="GO" id="GO:0006355">
    <property type="term" value="P:regulation of DNA-templated transcription"/>
    <property type="evidence" value="ECO:0007669"/>
    <property type="project" value="InterPro"/>
</dbReference>
<feature type="domain" description="HTH luxR-type" evidence="4">
    <location>
        <begin position="143"/>
        <end position="208"/>
    </location>
</feature>
<protein>
    <submittedName>
        <fullName evidence="6">DNA-binding response regulator</fullName>
    </submittedName>
</protein>
<evidence type="ECO:0000259" key="5">
    <source>
        <dbReference type="PROSITE" id="PS50110"/>
    </source>
</evidence>
<dbReference type="Proteomes" id="UP000077667">
    <property type="component" value="Chromosome"/>
</dbReference>
<feature type="domain" description="Response regulatory" evidence="5">
    <location>
        <begin position="4"/>
        <end position="122"/>
    </location>
</feature>
<dbReference type="CDD" id="cd17535">
    <property type="entry name" value="REC_NarL-like"/>
    <property type="match status" value="1"/>
</dbReference>
<dbReference type="InterPro" id="IPR000792">
    <property type="entry name" value="Tscrpt_reg_LuxR_C"/>
</dbReference>
<dbReference type="CDD" id="cd06170">
    <property type="entry name" value="LuxR_C_like"/>
    <property type="match status" value="1"/>
</dbReference>
<dbReference type="PANTHER" id="PTHR43214">
    <property type="entry name" value="TWO-COMPONENT RESPONSE REGULATOR"/>
    <property type="match status" value="1"/>
</dbReference>
<keyword evidence="7" id="KW-1185">Reference proteome</keyword>
<proteinExistence type="predicted"/>
<dbReference type="InterPro" id="IPR011006">
    <property type="entry name" value="CheY-like_superfamily"/>
</dbReference>
<dbReference type="InterPro" id="IPR058245">
    <property type="entry name" value="NreC/VraR/RcsB-like_REC"/>
</dbReference>
<gene>
    <name evidence="6" type="ORF">A8C56_22515</name>
</gene>
<evidence type="ECO:0000256" key="1">
    <source>
        <dbReference type="ARBA" id="ARBA00022553"/>
    </source>
</evidence>
<dbReference type="SMART" id="SM00448">
    <property type="entry name" value="REC"/>
    <property type="match status" value="1"/>
</dbReference>
<evidence type="ECO:0000256" key="3">
    <source>
        <dbReference type="PROSITE-ProRule" id="PRU00169"/>
    </source>
</evidence>
<dbReference type="GO" id="GO:0000160">
    <property type="term" value="P:phosphorelay signal transduction system"/>
    <property type="evidence" value="ECO:0007669"/>
    <property type="project" value="InterPro"/>
</dbReference>
<dbReference type="EMBL" id="CP015772">
    <property type="protein sequence ID" value="ANH83387.1"/>
    <property type="molecule type" value="Genomic_DNA"/>
</dbReference>
<dbReference type="InterPro" id="IPR016032">
    <property type="entry name" value="Sig_transdc_resp-reg_C-effctor"/>
</dbReference>
<dbReference type="InterPro" id="IPR001789">
    <property type="entry name" value="Sig_transdc_resp-reg_receiver"/>
</dbReference>
<accession>A0A1A9I6S3</accession>
<dbReference type="OrthoDB" id="9797341at2"/>
<dbReference type="SMART" id="SM00421">
    <property type="entry name" value="HTH_LUXR"/>
    <property type="match status" value="1"/>
</dbReference>
<dbReference type="RefSeq" id="WP_067760904.1">
    <property type="nucleotide sequence ID" value="NZ_CP015772.1"/>
</dbReference>
<keyword evidence="1 3" id="KW-0597">Phosphoprotein</keyword>
<keyword evidence="2 6" id="KW-0238">DNA-binding</keyword>
<dbReference type="Pfam" id="PF00196">
    <property type="entry name" value="GerE"/>
    <property type="match status" value="1"/>
</dbReference>
<dbReference type="PRINTS" id="PR00038">
    <property type="entry name" value="HTHLUXR"/>
</dbReference>
<evidence type="ECO:0000256" key="2">
    <source>
        <dbReference type="ARBA" id="ARBA00023125"/>
    </source>
</evidence>
<name>A0A1A9I6S3_9BACT</name>
<evidence type="ECO:0000313" key="6">
    <source>
        <dbReference type="EMBL" id="ANH83387.1"/>
    </source>
</evidence>
<dbReference type="SUPFAM" id="SSF46894">
    <property type="entry name" value="C-terminal effector domain of the bipartite response regulators"/>
    <property type="match status" value="1"/>
</dbReference>
<organism evidence="6 7">
    <name type="scientific">Niabella ginsenosidivorans</name>
    <dbReference type="NCBI Taxonomy" id="1176587"/>
    <lineage>
        <taxon>Bacteria</taxon>
        <taxon>Pseudomonadati</taxon>
        <taxon>Bacteroidota</taxon>
        <taxon>Chitinophagia</taxon>
        <taxon>Chitinophagales</taxon>
        <taxon>Chitinophagaceae</taxon>
        <taxon>Niabella</taxon>
    </lineage>
</organism>
<dbReference type="KEGG" id="nia:A8C56_22515"/>
<evidence type="ECO:0000259" key="4">
    <source>
        <dbReference type="PROSITE" id="PS50043"/>
    </source>
</evidence>
<dbReference type="SUPFAM" id="SSF52172">
    <property type="entry name" value="CheY-like"/>
    <property type="match status" value="1"/>
</dbReference>
<dbReference type="PROSITE" id="PS50110">
    <property type="entry name" value="RESPONSE_REGULATORY"/>
    <property type="match status" value="1"/>
</dbReference>
<dbReference type="STRING" id="1176587.A8C56_22515"/>
<sequence length="210" mass="23649">MRHSIVIVDDHILIAQALATMISSIPNFDILYVCSSGTEMIERFRQPKNIPDVVILDVQMPVMDGYTVAKWLTENKPEVIILALSMQDDDEKIIKMIRSGAKGYLLKSIQQKELAHALNTIVKEGIFYDAKVSKALANDYLKKEVTQQALSAKERELIPWLCSDATYKEIAASVFLSARTVESYATSIMEKLEVRNRVGLVLTAMKKGWI</sequence>
<reference evidence="6 7" key="1">
    <citation type="submission" date="2016-05" db="EMBL/GenBank/DDBJ databases">
        <title>Niabella ginsenosidivorans BS26 whole genome sequencing.</title>
        <authorList>
            <person name="Im W.T."/>
            <person name="Siddiqi M.Z."/>
        </authorList>
    </citation>
    <scope>NUCLEOTIDE SEQUENCE [LARGE SCALE GENOMIC DNA]</scope>
    <source>
        <strain evidence="6 7">BS26</strain>
    </source>
</reference>
<dbReference type="PROSITE" id="PS50043">
    <property type="entry name" value="HTH_LUXR_2"/>
    <property type="match status" value="1"/>
</dbReference>
<evidence type="ECO:0000313" key="7">
    <source>
        <dbReference type="Proteomes" id="UP000077667"/>
    </source>
</evidence>
<dbReference type="PANTHER" id="PTHR43214:SF43">
    <property type="entry name" value="TWO-COMPONENT RESPONSE REGULATOR"/>
    <property type="match status" value="1"/>
</dbReference>
<feature type="modified residue" description="4-aspartylphosphate" evidence="3">
    <location>
        <position position="57"/>
    </location>
</feature>
<dbReference type="AlphaFoldDB" id="A0A1A9I6S3"/>
<dbReference type="GO" id="GO:0003677">
    <property type="term" value="F:DNA binding"/>
    <property type="evidence" value="ECO:0007669"/>
    <property type="project" value="UniProtKB-KW"/>
</dbReference>
<dbReference type="Pfam" id="PF00072">
    <property type="entry name" value="Response_reg"/>
    <property type="match status" value="1"/>
</dbReference>
<dbReference type="InterPro" id="IPR039420">
    <property type="entry name" value="WalR-like"/>
</dbReference>
<dbReference type="PROSITE" id="PS00622">
    <property type="entry name" value="HTH_LUXR_1"/>
    <property type="match status" value="1"/>
</dbReference>